<gene>
    <name evidence="7" type="ORF">OCV47_03770</name>
</gene>
<protein>
    <submittedName>
        <fullName evidence="7">Sugar ABC transporter substrate-binding protein</fullName>
    </submittedName>
</protein>
<dbReference type="Pfam" id="PF01547">
    <property type="entry name" value="SBP_bac_1"/>
    <property type="match status" value="1"/>
</dbReference>
<dbReference type="PANTHER" id="PTHR43649">
    <property type="entry name" value="ARABINOSE-BINDING PROTEIN-RELATED"/>
    <property type="match status" value="1"/>
</dbReference>
<evidence type="ECO:0000256" key="5">
    <source>
        <dbReference type="ARBA" id="ARBA00023288"/>
    </source>
</evidence>
<reference evidence="7 8" key="1">
    <citation type="journal article" date="2021" name="ISME Commun">
        <title>Automated analysis of genomic sequences facilitates high-throughput and comprehensive description of bacteria.</title>
        <authorList>
            <person name="Hitch T.C.A."/>
        </authorList>
    </citation>
    <scope>NUCLEOTIDE SEQUENCE [LARGE SCALE GENOMIC DNA]</scope>
    <source>
        <strain evidence="7 8">Sanger_29</strain>
    </source>
</reference>
<dbReference type="InterPro" id="IPR006059">
    <property type="entry name" value="SBP"/>
</dbReference>
<feature type="chain" id="PRO_5045878499" evidence="6">
    <location>
        <begin position="23"/>
        <end position="444"/>
    </location>
</feature>
<feature type="signal peptide" evidence="6">
    <location>
        <begin position="1"/>
        <end position="22"/>
    </location>
</feature>
<dbReference type="RefSeq" id="WP_262653863.1">
    <property type="nucleotide sequence ID" value="NZ_JAOQKE010000002.1"/>
</dbReference>
<dbReference type="EMBL" id="JAOQKE010000002">
    <property type="protein sequence ID" value="MCU6724485.1"/>
    <property type="molecule type" value="Genomic_DNA"/>
</dbReference>
<accession>A0ABT2SJL6</accession>
<dbReference type="InterPro" id="IPR050490">
    <property type="entry name" value="Bact_solute-bd_prot1"/>
</dbReference>
<keyword evidence="1" id="KW-1003">Cell membrane</keyword>
<evidence type="ECO:0000256" key="2">
    <source>
        <dbReference type="ARBA" id="ARBA00022729"/>
    </source>
</evidence>
<sequence length="444" mass="48851">MKKIFALLVGLGIIMGSSGASASEPVTLRYSFWGSTAEKDAISASCKAFTEETGINVEIVHIPTDYEAKLSAMIAGGEEPDLANLKDYFALPLAEEGKLYNILELIDEDEDINREDYVDLAYRYYSPEEAYGLNTAVELFAMFYNPDLFEAAGVDNLPDSVDEALTMDEFIEIAKKLTLDENGKNAADPEFDPDNIVQYGVMFDFGVQQYMGAVYSNNGTYINEDGTEWTLNSPEAVEALQTISDLVNVYHVAPNPSELKALPSLAVALQTNKAAMVWAGSWIALDLGNGGTNFDVGVLPVFQKGVYATCPAQGTAGIFKSTEHPKETFELWKWLMNPKNSIDLYSSGLWMPLMKSYYTDEELLDTWAKVEPAHPSGYIGSHVDVVNNGYVAENPSAYVKNYTEMNAIITPALESAFLGNKTVQEALDEIEGDVDKLLDGRYDK</sequence>
<dbReference type="SUPFAM" id="SSF53850">
    <property type="entry name" value="Periplasmic binding protein-like II"/>
    <property type="match status" value="1"/>
</dbReference>
<name>A0ABT2SJL6_9FIRM</name>
<comment type="caution">
    <text evidence="7">The sequence shown here is derived from an EMBL/GenBank/DDBJ whole genome shotgun (WGS) entry which is preliminary data.</text>
</comment>
<keyword evidence="5" id="KW-0449">Lipoprotein</keyword>
<evidence type="ECO:0000256" key="4">
    <source>
        <dbReference type="ARBA" id="ARBA00023139"/>
    </source>
</evidence>
<evidence type="ECO:0000313" key="7">
    <source>
        <dbReference type="EMBL" id="MCU6724485.1"/>
    </source>
</evidence>
<evidence type="ECO:0000256" key="3">
    <source>
        <dbReference type="ARBA" id="ARBA00023136"/>
    </source>
</evidence>
<keyword evidence="8" id="KW-1185">Reference proteome</keyword>
<organism evidence="7 8">
    <name type="scientific">Muricoprocola aceti</name>
    <dbReference type="NCBI Taxonomy" id="2981772"/>
    <lineage>
        <taxon>Bacteria</taxon>
        <taxon>Bacillati</taxon>
        <taxon>Bacillota</taxon>
        <taxon>Clostridia</taxon>
        <taxon>Lachnospirales</taxon>
        <taxon>Lachnospiraceae</taxon>
        <taxon>Muricoprocola</taxon>
    </lineage>
</organism>
<keyword evidence="4" id="KW-0564">Palmitate</keyword>
<evidence type="ECO:0000256" key="1">
    <source>
        <dbReference type="ARBA" id="ARBA00022475"/>
    </source>
</evidence>
<dbReference type="CDD" id="cd13585">
    <property type="entry name" value="PBP2_TMBP_like"/>
    <property type="match status" value="1"/>
</dbReference>
<proteinExistence type="predicted"/>
<evidence type="ECO:0000256" key="6">
    <source>
        <dbReference type="SAM" id="SignalP"/>
    </source>
</evidence>
<dbReference type="PANTHER" id="PTHR43649:SF33">
    <property type="entry name" value="POLYGALACTURONAN_RHAMNOGALACTURONAN-BINDING PROTEIN YTCQ"/>
    <property type="match status" value="1"/>
</dbReference>
<evidence type="ECO:0000313" key="8">
    <source>
        <dbReference type="Proteomes" id="UP001652338"/>
    </source>
</evidence>
<dbReference type="Gene3D" id="3.40.190.10">
    <property type="entry name" value="Periplasmic binding protein-like II"/>
    <property type="match status" value="1"/>
</dbReference>
<dbReference type="Proteomes" id="UP001652338">
    <property type="component" value="Unassembled WGS sequence"/>
</dbReference>
<keyword evidence="2 6" id="KW-0732">Signal</keyword>
<keyword evidence="3" id="KW-0472">Membrane</keyword>